<dbReference type="AlphaFoldDB" id="A0AAU8CV73"/>
<evidence type="ECO:0008006" key="4">
    <source>
        <dbReference type="Google" id="ProtNLM"/>
    </source>
</evidence>
<sequence length="70" mass="7360">MFGLNWISAAAGAALAAAVTFGAMTAWTQMVTVPAERADAAAEKRTQQARGGGHSYSRNRTPSPPLETWP</sequence>
<evidence type="ECO:0000256" key="1">
    <source>
        <dbReference type="SAM" id="MobiDB-lite"/>
    </source>
</evidence>
<gene>
    <name evidence="3" type="ORF">ABVK50_10440</name>
</gene>
<proteinExistence type="predicted"/>
<keyword evidence="2" id="KW-0732">Signal</keyword>
<accession>A0AAU8CV73</accession>
<feature type="compositionally biased region" description="Basic and acidic residues" evidence="1">
    <location>
        <begin position="37"/>
        <end position="46"/>
    </location>
</feature>
<feature type="chain" id="PRO_5043896780" description="BA14K family protein" evidence="2">
    <location>
        <begin position="26"/>
        <end position="70"/>
    </location>
</feature>
<evidence type="ECO:0000256" key="2">
    <source>
        <dbReference type="SAM" id="SignalP"/>
    </source>
</evidence>
<organism evidence="3">
    <name type="scientific">Mesorhizobium sp. WSM2240</name>
    <dbReference type="NCBI Taxonomy" id="3228851"/>
    <lineage>
        <taxon>Bacteria</taxon>
        <taxon>Pseudomonadati</taxon>
        <taxon>Pseudomonadota</taxon>
        <taxon>Alphaproteobacteria</taxon>
        <taxon>Hyphomicrobiales</taxon>
        <taxon>Phyllobacteriaceae</taxon>
        <taxon>Mesorhizobium</taxon>
    </lineage>
</organism>
<evidence type="ECO:0000313" key="3">
    <source>
        <dbReference type="EMBL" id="XCG50859.1"/>
    </source>
</evidence>
<feature type="region of interest" description="Disordered" evidence="1">
    <location>
        <begin position="37"/>
        <end position="70"/>
    </location>
</feature>
<feature type="signal peptide" evidence="2">
    <location>
        <begin position="1"/>
        <end position="25"/>
    </location>
</feature>
<reference evidence="3" key="1">
    <citation type="submission" date="2024-06" db="EMBL/GenBank/DDBJ databases">
        <title>Mesorhizobium karijinii sp. nov., a symbiont of the iconic Swainsona formosa from arid Australia.</title>
        <authorList>
            <person name="Hill Y.J."/>
            <person name="Watkin E.L.J."/>
            <person name="O'Hara G.W."/>
            <person name="Terpolilli J."/>
            <person name="Tye M.L."/>
            <person name="Kohlmeier M.G."/>
        </authorList>
    </citation>
    <scope>NUCLEOTIDE SEQUENCE</scope>
    <source>
        <strain evidence="3">WSM2240</strain>
    </source>
</reference>
<protein>
    <recommendedName>
        <fullName evidence="4">BA14K family protein</fullName>
    </recommendedName>
</protein>
<dbReference type="EMBL" id="CP159253">
    <property type="protein sequence ID" value="XCG50859.1"/>
    <property type="molecule type" value="Genomic_DNA"/>
</dbReference>
<name>A0AAU8CV73_9HYPH</name>
<dbReference type="RefSeq" id="WP_353641631.1">
    <property type="nucleotide sequence ID" value="NZ_CP159253.1"/>
</dbReference>